<proteinExistence type="predicted"/>
<protein>
    <submittedName>
        <fullName evidence="1">Uncharacterized protein</fullName>
    </submittedName>
</protein>
<reference evidence="1 2" key="1">
    <citation type="journal article" date="2018" name="J. Allergy Clin. Immunol.">
        <title>High-quality assembly of Dermatophagoides pteronyssinus genome and transcriptome reveals a wide range of novel allergens.</title>
        <authorList>
            <person name="Liu X.Y."/>
            <person name="Yang K.Y."/>
            <person name="Wang M.Q."/>
            <person name="Kwok J.S."/>
            <person name="Zeng X."/>
            <person name="Yang Z."/>
            <person name="Xiao X.J."/>
            <person name="Lau C.P."/>
            <person name="Li Y."/>
            <person name="Huang Z.M."/>
            <person name="Ba J.G."/>
            <person name="Yim A.K."/>
            <person name="Ouyang C.Y."/>
            <person name="Ngai S.M."/>
            <person name="Chan T.F."/>
            <person name="Leung E.L."/>
            <person name="Liu L."/>
            <person name="Liu Z.G."/>
            <person name="Tsui S.K."/>
        </authorList>
    </citation>
    <scope>NUCLEOTIDE SEQUENCE [LARGE SCALE GENOMIC DNA]</scope>
    <source>
        <strain evidence="1">Derp</strain>
    </source>
</reference>
<keyword evidence="2" id="KW-1185">Reference proteome</keyword>
<name>A0ABQ8IZ58_DERPT</name>
<organism evidence="1 2">
    <name type="scientific">Dermatophagoides pteronyssinus</name>
    <name type="common">European house dust mite</name>
    <dbReference type="NCBI Taxonomy" id="6956"/>
    <lineage>
        <taxon>Eukaryota</taxon>
        <taxon>Metazoa</taxon>
        <taxon>Ecdysozoa</taxon>
        <taxon>Arthropoda</taxon>
        <taxon>Chelicerata</taxon>
        <taxon>Arachnida</taxon>
        <taxon>Acari</taxon>
        <taxon>Acariformes</taxon>
        <taxon>Sarcoptiformes</taxon>
        <taxon>Astigmata</taxon>
        <taxon>Psoroptidia</taxon>
        <taxon>Analgoidea</taxon>
        <taxon>Pyroglyphidae</taxon>
        <taxon>Dermatophagoidinae</taxon>
        <taxon>Dermatophagoides</taxon>
    </lineage>
</organism>
<dbReference type="Proteomes" id="UP000887458">
    <property type="component" value="Unassembled WGS sequence"/>
</dbReference>
<comment type="caution">
    <text evidence="1">The sequence shown here is derived from an EMBL/GenBank/DDBJ whole genome shotgun (WGS) entry which is preliminary data.</text>
</comment>
<reference evidence="1 2" key="2">
    <citation type="journal article" date="2022" name="Mol. Biol. Evol.">
        <title>Comparative Genomics Reveals Insights into the Divergent Evolution of Astigmatic Mites and Household Pest Adaptations.</title>
        <authorList>
            <person name="Xiong Q."/>
            <person name="Wan A.T."/>
            <person name="Liu X."/>
            <person name="Fung C.S."/>
            <person name="Xiao X."/>
            <person name="Malainual N."/>
            <person name="Hou J."/>
            <person name="Wang L."/>
            <person name="Wang M."/>
            <person name="Yang K.Y."/>
            <person name="Cui Y."/>
            <person name="Leung E.L."/>
            <person name="Nong W."/>
            <person name="Shin S.K."/>
            <person name="Au S.W."/>
            <person name="Jeong K.Y."/>
            <person name="Chew F.T."/>
            <person name="Hui J.H."/>
            <person name="Leung T.F."/>
            <person name="Tungtrongchitr A."/>
            <person name="Zhong N."/>
            <person name="Liu Z."/>
            <person name="Tsui S.K."/>
        </authorList>
    </citation>
    <scope>NUCLEOTIDE SEQUENCE [LARGE SCALE GENOMIC DNA]</scope>
    <source>
        <strain evidence="1">Derp</strain>
    </source>
</reference>
<sequence>MSKISDLQQLKFNIFDCYFLRPSLDVFHHFSMIINSLGSNKSIGSRIILIKSILERARPFSWLNVYLHEKGTK</sequence>
<gene>
    <name evidence="1" type="ORF">DERP_000083</name>
</gene>
<evidence type="ECO:0000313" key="2">
    <source>
        <dbReference type="Proteomes" id="UP000887458"/>
    </source>
</evidence>
<evidence type="ECO:0000313" key="1">
    <source>
        <dbReference type="EMBL" id="KAH9415596.1"/>
    </source>
</evidence>
<accession>A0ABQ8IZ58</accession>
<dbReference type="EMBL" id="NJHN03000095">
    <property type="protein sequence ID" value="KAH9415596.1"/>
    <property type="molecule type" value="Genomic_DNA"/>
</dbReference>